<accession>A0AB35U4F7</accession>
<evidence type="ECO:0000313" key="3">
    <source>
        <dbReference type="Proteomes" id="UP001286174"/>
    </source>
</evidence>
<organism evidence="2 3">
    <name type="scientific">Grylomicrobium aquisgranensis</name>
    <dbReference type="NCBI Taxonomy" id="2926318"/>
    <lineage>
        <taxon>Bacteria</taxon>
        <taxon>Bacillati</taxon>
        <taxon>Bacillota</taxon>
        <taxon>Erysipelotrichia</taxon>
        <taxon>Erysipelotrichales</taxon>
        <taxon>Erysipelotrichaceae</taxon>
        <taxon>Grylomicrobium</taxon>
    </lineage>
</organism>
<name>A0AB35U4F7_9FIRM</name>
<feature type="domain" description="DUF6935" evidence="1">
    <location>
        <begin position="9"/>
        <end position="157"/>
    </location>
</feature>
<keyword evidence="3" id="KW-1185">Reference proteome</keyword>
<sequence length="163" mass="18870">MKRVTVTMNKLPKSVLELKSEAEKMHSPEGTAILTIAALCLYPENRDESLAMLDYLRGPRPLSIAEKQFIRDRFMDKDYVPRSYFKGATPDNDYTPDLPYELEVIDQELPEEDGYETRYLRSGGADSPRPIKFRNKPSTGEWFLWEQLLLAGIREPASKDPWR</sequence>
<protein>
    <recommendedName>
        <fullName evidence="1">DUF6935 domain-containing protein</fullName>
    </recommendedName>
</protein>
<dbReference type="EMBL" id="JALBUR010000034">
    <property type="protein sequence ID" value="MDX8420380.1"/>
    <property type="molecule type" value="Genomic_DNA"/>
</dbReference>
<evidence type="ECO:0000313" key="2">
    <source>
        <dbReference type="EMBL" id="MDX8420380.1"/>
    </source>
</evidence>
<evidence type="ECO:0000259" key="1">
    <source>
        <dbReference type="Pfam" id="PF22043"/>
    </source>
</evidence>
<gene>
    <name evidence="2" type="ORF">MOZ60_09815</name>
</gene>
<dbReference type="InterPro" id="IPR053907">
    <property type="entry name" value="DUF6935"/>
</dbReference>
<reference evidence="2 3" key="1">
    <citation type="submission" date="2022-03" db="EMBL/GenBank/DDBJ databases">
        <title>Novel taxa within the pig intestine.</title>
        <authorList>
            <person name="Wylensek D."/>
            <person name="Bishof K."/>
            <person name="Afrizal A."/>
            <person name="Clavel T."/>
        </authorList>
    </citation>
    <scope>NUCLEOTIDE SEQUENCE [LARGE SCALE GENOMIC DNA]</scope>
    <source>
        <strain evidence="2 3">CLA-KB-P133</strain>
    </source>
</reference>
<dbReference type="RefSeq" id="WP_370596533.1">
    <property type="nucleotide sequence ID" value="NZ_JALBUR010000034.1"/>
</dbReference>
<dbReference type="AlphaFoldDB" id="A0AB35U4F7"/>
<dbReference type="Proteomes" id="UP001286174">
    <property type="component" value="Unassembled WGS sequence"/>
</dbReference>
<comment type="caution">
    <text evidence="2">The sequence shown here is derived from an EMBL/GenBank/DDBJ whole genome shotgun (WGS) entry which is preliminary data.</text>
</comment>
<dbReference type="Pfam" id="PF22043">
    <property type="entry name" value="DUF6935"/>
    <property type="match status" value="1"/>
</dbReference>
<proteinExistence type="predicted"/>